<dbReference type="InterPro" id="IPR006091">
    <property type="entry name" value="Acyl-CoA_Oxase/DH_mid-dom"/>
</dbReference>
<keyword evidence="9" id="KW-0560">Oxidoreductase</keyword>
<reference evidence="13" key="1">
    <citation type="journal article" date="2014" name="Int. J. Syst. Evol. Microbiol.">
        <title>Complete genome sequence of Corynebacterium casei LMG S-19264T (=DSM 44701T), isolated from a smear-ripened cheese.</title>
        <authorList>
            <consortium name="US DOE Joint Genome Institute (JGI-PGF)"/>
            <person name="Walter F."/>
            <person name="Albersmeier A."/>
            <person name="Kalinowski J."/>
            <person name="Ruckert C."/>
        </authorList>
    </citation>
    <scope>NUCLEOTIDE SEQUENCE</scope>
    <source>
        <strain evidence="13">CGMCC 1.15493</strain>
    </source>
</reference>
<proteinExistence type="inferred from homology"/>
<evidence type="ECO:0000259" key="12">
    <source>
        <dbReference type="Pfam" id="PF02771"/>
    </source>
</evidence>
<feature type="domain" description="Acyl-CoA dehydrogenase/oxidase N-terminal" evidence="12">
    <location>
        <begin position="6"/>
        <end position="116"/>
    </location>
</feature>
<organism evidence="13 14">
    <name type="scientific">Aureimonas glaciei</name>
    <dbReference type="NCBI Taxonomy" id="1776957"/>
    <lineage>
        <taxon>Bacteria</taxon>
        <taxon>Pseudomonadati</taxon>
        <taxon>Pseudomonadota</taxon>
        <taxon>Alphaproteobacteria</taxon>
        <taxon>Hyphomicrobiales</taxon>
        <taxon>Aurantimonadaceae</taxon>
        <taxon>Aureimonas</taxon>
    </lineage>
</organism>
<dbReference type="SUPFAM" id="SSF47203">
    <property type="entry name" value="Acyl-CoA dehydrogenase C-terminal domain-like"/>
    <property type="match status" value="1"/>
</dbReference>
<evidence type="ECO:0000256" key="4">
    <source>
        <dbReference type="ARBA" id="ARBA00022827"/>
    </source>
</evidence>
<comment type="cofactor">
    <cofactor evidence="1 9">
        <name>FAD</name>
        <dbReference type="ChEBI" id="CHEBI:57692"/>
    </cofactor>
</comment>
<evidence type="ECO:0000256" key="8">
    <source>
        <dbReference type="ARBA" id="ARBA00075603"/>
    </source>
</evidence>
<name>A0A917DJU1_9HYPH</name>
<keyword evidence="14" id="KW-1185">Reference proteome</keyword>
<evidence type="ECO:0000259" key="10">
    <source>
        <dbReference type="Pfam" id="PF00441"/>
    </source>
</evidence>
<dbReference type="EMBL" id="BMJJ01000021">
    <property type="protein sequence ID" value="GGD42715.1"/>
    <property type="molecule type" value="Genomic_DNA"/>
</dbReference>
<gene>
    <name evidence="13" type="ORF">GCM10011335_51780</name>
</gene>
<evidence type="ECO:0000256" key="1">
    <source>
        <dbReference type="ARBA" id="ARBA00001974"/>
    </source>
</evidence>
<comment type="caution">
    <text evidence="13">The sequence shown here is derived from an EMBL/GenBank/DDBJ whole genome shotgun (WGS) entry which is preliminary data.</text>
</comment>
<dbReference type="AlphaFoldDB" id="A0A917DJU1"/>
<dbReference type="EC" id="3.13.1.4" evidence="6"/>
<dbReference type="InterPro" id="IPR009075">
    <property type="entry name" value="AcylCo_DH/oxidase_C"/>
</dbReference>
<dbReference type="Pfam" id="PF02771">
    <property type="entry name" value="Acyl-CoA_dh_N"/>
    <property type="match status" value="1"/>
</dbReference>
<evidence type="ECO:0000256" key="7">
    <source>
        <dbReference type="ARBA" id="ARBA00068311"/>
    </source>
</evidence>
<evidence type="ECO:0000256" key="5">
    <source>
        <dbReference type="ARBA" id="ARBA00052938"/>
    </source>
</evidence>
<dbReference type="Gene3D" id="2.40.110.10">
    <property type="entry name" value="Butyryl-CoA Dehydrogenase, subunit A, domain 2"/>
    <property type="match status" value="1"/>
</dbReference>
<evidence type="ECO:0000259" key="11">
    <source>
        <dbReference type="Pfam" id="PF02770"/>
    </source>
</evidence>
<dbReference type="FunFam" id="1.20.140.10:FF:000004">
    <property type="entry name" value="Acyl-CoA dehydrogenase FadE25"/>
    <property type="match status" value="1"/>
</dbReference>
<dbReference type="SUPFAM" id="SSF56645">
    <property type="entry name" value="Acyl-CoA dehydrogenase NM domain-like"/>
    <property type="match status" value="1"/>
</dbReference>
<accession>A0A917DJU1</accession>
<evidence type="ECO:0000256" key="3">
    <source>
        <dbReference type="ARBA" id="ARBA00022630"/>
    </source>
</evidence>
<dbReference type="FunFam" id="1.10.540.10:FF:000026">
    <property type="entry name" value="Acyl-CoA dehydrogenase medium chain"/>
    <property type="match status" value="1"/>
</dbReference>
<dbReference type="GO" id="GO:0003995">
    <property type="term" value="F:acyl-CoA dehydrogenase activity"/>
    <property type="evidence" value="ECO:0007669"/>
    <property type="project" value="TreeGrafter"/>
</dbReference>
<reference evidence="13" key="2">
    <citation type="submission" date="2020-09" db="EMBL/GenBank/DDBJ databases">
        <authorList>
            <person name="Sun Q."/>
            <person name="Zhou Y."/>
        </authorList>
    </citation>
    <scope>NUCLEOTIDE SEQUENCE</scope>
    <source>
        <strain evidence="13">CGMCC 1.15493</strain>
    </source>
</reference>
<sequence length="378" mass="40723">MFDLDDEKTLIRDTARAFANEVVRPRAAAIDADDAFPFDIYRQMGELGFLSMTLPEEHGGSGADTLSWTLVQEELARASASVADAHMVNKLMCDIILSDASDAVREAYLPLMARGEAICAIAQTEADTGSDVASIRTVARPVEGGYSLSGSKQFITFAGVCDLAIVVATTDRSLGKAGIGLFLVDAKSEGFIRGAKNPLMGVRGLATGELSFDQVFVPADHLLAAPGTGMRRSLTSLNSGRVGMAAQSVGIAQAAFDDALLYSKTRHAFGKPIADLQAIQFMLADMSVQIEAARLMTRRAAHVRDKGGNVVREVSEAKLFASEIASRVVDDALQIHGAYGYSRETAIERLYRDIRVYRIWEGTSQIQRVVIARQLLAT</sequence>
<dbReference type="InterPro" id="IPR036250">
    <property type="entry name" value="AcylCo_DH-like_C"/>
</dbReference>
<dbReference type="PANTHER" id="PTHR43884">
    <property type="entry name" value="ACYL-COA DEHYDROGENASE"/>
    <property type="match status" value="1"/>
</dbReference>
<evidence type="ECO:0000256" key="2">
    <source>
        <dbReference type="ARBA" id="ARBA00009347"/>
    </source>
</evidence>
<comment type="similarity">
    <text evidence="2 9">Belongs to the acyl-CoA dehydrogenase family.</text>
</comment>
<dbReference type="RefSeq" id="WP_188855336.1">
    <property type="nucleotide sequence ID" value="NZ_BMJJ01000021.1"/>
</dbReference>
<dbReference type="GO" id="GO:0050660">
    <property type="term" value="F:flavin adenine dinucleotide binding"/>
    <property type="evidence" value="ECO:0007669"/>
    <property type="project" value="InterPro"/>
</dbReference>
<dbReference type="PANTHER" id="PTHR43884:SF12">
    <property type="entry name" value="ISOVALERYL-COA DEHYDROGENASE, MITOCHONDRIAL-RELATED"/>
    <property type="match status" value="1"/>
</dbReference>
<feature type="domain" description="Acyl-CoA dehydrogenase/oxidase C-terminal" evidence="10">
    <location>
        <begin position="227"/>
        <end position="376"/>
    </location>
</feature>
<dbReference type="InterPro" id="IPR013786">
    <property type="entry name" value="AcylCoA_DH/ox_N"/>
</dbReference>
<protein>
    <recommendedName>
        <fullName evidence="7">3-sulfinopropanoyl-CoA desulfinase</fullName>
        <ecNumber evidence="6">3.13.1.4</ecNumber>
    </recommendedName>
    <alternativeName>
        <fullName evidence="8">3-sulfinopropionyl coenzyme A desulfinase</fullName>
    </alternativeName>
</protein>
<feature type="domain" description="Acyl-CoA oxidase/dehydrogenase middle" evidence="11">
    <location>
        <begin position="120"/>
        <end position="215"/>
    </location>
</feature>
<dbReference type="Gene3D" id="1.10.540.10">
    <property type="entry name" value="Acyl-CoA dehydrogenase/oxidase, N-terminal domain"/>
    <property type="match status" value="1"/>
</dbReference>
<dbReference type="InterPro" id="IPR037069">
    <property type="entry name" value="AcylCoA_DH/ox_N_sf"/>
</dbReference>
<evidence type="ECO:0000256" key="6">
    <source>
        <dbReference type="ARBA" id="ARBA00066461"/>
    </source>
</evidence>
<dbReference type="PIRSF" id="PIRSF016578">
    <property type="entry name" value="HsaA"/>
    <property type="match status" value="1"/>
</dbReference>
<dbReference type="Gene3D" id="1.20.140.10">
    <property type="entry name" value="Butyryl-CoA Dehydrogenase, subunit A, domain 3"/>
    <property type="match status" value="1"/>
</dbReference>
<dbReference type="Pfam" id="PF02770">
    <property type="entry name" value="Acyl-CoA_dh_M"/>
    <property type="match status" value="1"/>
</dbReference>
<dbReference type="InterPro" id="IPR046373">
    <property type="entry name" value="Acyl-CoA_Oxase/DH_mid-dom_sf"/>
</dbReference>
<dbReference type="Proteomes" id="UP000613160">
    <property type="component" value="Unassembled WGS sequence"/>
</dbReference>
<evidence type="ECO:0000313" key="13">
    <source>
        <dbReference type="EMBL" id="GGD42715.1"/>
    </source>
</evidence>
<comment type="catalytic activity">
    <reaction evidence="5">
        <text>3-sulfinopropanoyl-CoA + H2O = propanoyl-CoA + sulfite + H(+)</text>
        <dbReference type="Rhea" id="RHEA:41624"/>
        <dbReference type="ChEBI" id="CHEBI:15377"/>
        <dbReference type="ChEBI" id="CHEBI:15378"/>
        <dbReference type="ChEBI" id="CHEBI:17359"/>
        <dbReference type="ChEBI" id="CHEBI:57392"/>
        <dbReference type="ChEBI" id="CHEBI:78349"/>
        <dbReference type="EC" id="3.13.1.4"/>
    </reaction>
    <physiologicalReaction direction="left-to-right" evidence="5">
        <dbReference type="Rhea" id="RHEA:41625"/>
    </physiologicalReaction>
</comment>
<dbReference type="InterPro" id="IPR009100">
    <property type="entry name" value="AcylCoA_DH/oxidase_NM_dom_sf"/>
</dbReference>
<keyword evidence="4 9" id="KW-0274">FAD</keyword>
<keyword evidence="3 9" id="KW-0285">Flavoprotein</keyword>
<evidence type="ECO:0000256" key="9">
    <source>
        <dbReference type="RuleBase" id="RU362125"/>
    </source>
</evidence>
<evidence type="ECO:0000313" key="14">
    <source>
        <dbReference type="Proteomes" id="UP000613160"/>
    </source>
</evidence>
<dbReference type="Pfam" id="PF00441">
    <property type="entry name" value="Acyl-CoA_dh_1"/>
    <property type="match status" value="1"/>
</dbReference>